<evidence type="ECO:0000313" key="2">
    <source>
        <dbReference type="EMBL" id="PRY83344.1"/>
    </source>
</evidence>
<dbReference type="CDD" id="cd00090">
    <property type="entry name" value="HTH_ARSR"/>
    <property type="match status" value="1"/>
</dbReference>
<evidence type="ECO:0000313" key="3">
    <source>
        <dbReference type="Proteomes" id="UP000238392"/>
    </source>
</evidence>
<evidence type="ECO:0000259" key="1">
    <source>
        <dbReference type="PROSITE" id="PS50987"/>
    </source>
</evidence>
<protein>
    <submittedName>
        <fullName evidence="2">DNA-binding transcriptional ArsR family regulator</fullName>
    </submittedName>
</protein>
<dbReference type="PANTHER" id="PTHR39168:SF1">
    <property type="entry name" value="TRANSCRIPTIONAL REGULATORY PROTEIN"/>
    <property type="match status" value="1"/>
</dbReference>
<dbReference type="Gene3D" id="1.10.10.10">
    <property type="entry name" value="Winged helix-like DNA-binding domain superfamily/Winged helix DNA-binding domain"/>
    <property type="match status" value="1"/>
</dbReference>
<dbReference type="RefSeq" id="WP_106268822.1">
    <property type="nucleotide sequence ID" value="NZ_PVTQ01000032.1"/>
</dbReference>
<dbReference type="InterPro" id="IPR036388">
    <property type="entry name" value="WH-like_DNA-bd_sf"/>
</dbReference>
<dbReference type="GO" id="GO:0046686">
    <property type="term" value="P:response to cadmium ion"/>
    <property type="evidence" value="ECO:0007669"/>
    <property type="project" value="TreeGrafter"/>
</dbReference>
<name>A0A2T0WA00_9RHOB</name>
<keyword evidence="2" id="KW-0238">DNA-binding</keyword>
<dbReference type="EMBL" id="PVTQ01000032">
    <property type="protein sequence ID" value="PRY83344.1"/>
    <property type="molecule type" value="Genomic_DNA"/>
</dbReference>
<feature type="domain" description="HTH arsR-type" evidence="1">
    <location>
        <begin position="1"/>
        <end position="94"/>
    </location>
</feature>
<dbReference type="InterPro" id="IPR052543">
    <property type="entry name" value="HTH_Metal-responsive_Reg"/>
</dbReference>
<comment type="caution">
    <text evidence="2">The sequence shown here is derived from an EMBL/GenBank/DDBJ whole genome shotgun (WGS) entry which is preliminary data.</text>
</comment>
<sequence>MRHGPDIAPIAAIIGDPARAAMLVALMDGRALTAGELAHEAGVTPQTASGHLNKMTDAGLLVVRKQGRHRYVALAGDEVGQVLEALMGVAAATGHGRTRTGPKEPALRAARVCYDHLAGEQAVALLRGLIDQGAILDHGDTLELTDMGTARFAAFGIDLAILRKSRRPVCRACLDWSERRFHLGGSLGAAVLTQIYAKGWAKREDGSRVVTFTDQGMQAFSDAFGIN</sequence>
<keyword evidence="3" id="KW-1185">Reference proteome</keyword>
<organism evidence="2 3">
    <name type="scientific">Donghicola tyrosinivorans</name>
    <dbReference type="NCBI Taxonomy" id="1652492"/>
    <lineage>
        <taxon>Bacteria</taxon>
        <taxon>Pseudomonadati</taxon>
        <taxon>Pseudomonadota</taxon>
        <taxon>Alphaproteobacteria</taxon>
        <taxon>Rhodobacterales</taxon>
        <taxon>Roseobacteraceae</taxon>
        <taxon>Donghicola</taxon>
    </lineage>
</organism>
<dbReference type="GO" id="GO:0010288">
    <property type="term" value="P:response to lead ion"/>
    <property type="evidence" value="ECO:0007669"/>
    <property type="project" value="TreeGrafter"/>
</dbReference>
<dbReference type="InterPro" id="IPR036390">
    <property type="entry name" value="WH_DNA-bd_sf"/>
</dbReference>
<dbReference type="InterPro" id="IPR001845">
    <property type="entry name" value="HTH_ArsR_DNA-bd_dom"/>
</dbReference>
<dbReference type="GO" id="GO:0003677">
    <property type="term" value="F:DNA binding"/>
    <property type="evidence" value="ECO:0007669"/>
    <property type="project" value="UniProtKB-KW"/>
</dbReference>
<dbReference type="Pfam" id="PF12840">
    <property type="entry name" value="HTH_20"/>
    <property type="match status" value="1"/>
</dbReference>
<dbReference type="GO" id="GO:0003700">
    <property type="term" value="F:DNA-binding transcription factor activity"/>
    <property type="evidence" value="ECO:0007669"/>
    <property type="project" value="InterPro"/>
</dbReference>
<dbReference type="PANTHER" id="PTHR39168">
    <property type="entry name" value="TRANSCRIPTIONAL REGULATOR-RELATED"/>
    <property type="match status" value="1"/>
</dbReference>
<dbReference type="SMART" id="SM00418">
    <property type="entry name" value="HTH_ARSR"/>
    <property type="match status" value="1"/>
</dbReference>
<accession>A0A2T0WA00</accession>
<reference evidence="2 3" key="1">
    <citation type="submission" date="2018-03" db="EMBL/GenBank/DDBJ databases">
        <title>Genomic Encyclopedia of Archaeal and Bacterial Type Strains, Phase II (KMG-II): from individual species to whole genera.</title>
        <authorList>
            <person name="Goeker M."/>
        </authorList>
    </citation>
    <scope>NUCLEOTIDE SEQUENCE [LARGE SCALE GENOMIC DNA]</scope>
    <source>
        <strain evidence="2 3">DSM 100212</strain>
    </source>
</reference>
<dbReference type="PROSITE" id="PS50987">
    <property type="entry name" value="HTH_ARSR_2"/>
    <property type="match status" value="1"/>
</dbReference>
<dbReference type="SUPFAM" id="SSF46785">
    <property type="entry name" value="Winged helix' DNA-binding domain"/>
    <property type="match status" value="1"/>
</dbReference>
<dbReference type="Proteomes" id="UP000238392">
    <property type="component" value="Unassembled WGS sequence"/>
</dbReference>
<dbReference type="GO" id="GO:0097063">
    <property type="term" value="F:cadmium ion sensor activity"/>
    <property type="evidence" value="ECO:0007669"/>
    <property type="project" value="TreeGrafter"/>
</dbReference>
<dbReference type="GO" id="GO:0032791">
    <property type="term" value="F:lead ion binding"/>
    <property type="evidence" value="ECO:0007669"/>
    <property type="project" value="TreeGrafter"/>
</dbReference>
<dbReference type="InterPro" id="IPR011991">
    <property type="entry name" value="ArsR-like_HTH"/>
</dbReference>
<dbReference type="OrthoDB" id="9797716at2"/>
<dbReference type="AlphaFoldDB" id="A0A2T0WA00"/>
<gene>
    <name evidence="2" type="ORF">CLV74_1327</name>
</gene>
<proteinExistence type="predicted"/>